<evidence type="ECO:0000313" key="3">
    <source>
        <dbReference type="EMBL" id="CAG8582401.1"/>
    </source>
</evidence>
<name>A0A9N9G7G1_9GLOM</name>
<keyword evidence="2" id="KW-0732">Signal</keyword>
<gene>
    <name evidence="3" type="ORF">CPELLU_LOCUS6152</name>
</gene>
<sequence>MVTFSLLFALVNLVASIPSFAAIIKGDALGKEPSLVDFVGSSLGIYVFIVFGWPHNFQKVKQ</sequence>
<reference evidence="3" key="1">
    <citation type="submission" date="2021-06" db="EMBL/GenBank/DDBJ databases">
        <authorList>
            <person name="Kallberg Y."/>
            <person name="Tangrot J."/>
            <person name="Rosling A."/>
        </authorList>
    </citation>
    <scope>NUCLEOTIDE SEQUENCE</scope>
    <source>
        <strain evidence="3">FL966</strain>
    </source>
</reference>
<accession>A0A9N9G7G1</accession>
<comment type="caution">
    <text evidence="3">The sequence shown here is derived from an EMBL/GenBank/DDBJ whole genome shotgun (WGS) entry which is preliminary data.</text>
</comment>
<feature type="non-terminal residue" evidence="3">
    <location>
        <position position="62"/>
    </location>
</feature>
<dbReference type="AlphaFoldDB" id="A0A9N9G7G1"/>
<keyword evidence="1" id="KW-1133">Transmembrane helix</keyword>
<protein>
    <submittedName>
        <fullName evidence="3">20046_t:CDS:1</fullName>
    </submittedName>
</protein>
<dbReference type="EMBL" id="CAJVQA010003752">
    <property type="protein sequence ID" value="CAG8582401.1"/>
    <property type="molecule type" value="Genomic_DNA"/>
</dbReference>
<keyword evidence="1" id="KW-0812">Transmembrane</keyword>
<dbReference type="Proteomes" id="UP000789759">
    <property type="component" value="Unassembled WGS sequence"/>
</dbReference>
<evidence type="ECO:0000256" key="1">
    <source>
        <dbReference type="SAM" id="Phobius"/>
    </source>
</evidence>
<feature type="chain" id="PRO_5040444649" evidence="2">
    <location>
        <begin position="17"/>
        <end position="62"/>
    </location>
</feature>
<feature type="transmembrane region" description="Helical" evidence="1">
    <location>
        <begin position="37"/>
        <end position="54"/>
    </location>
</feature>
<organism evidence="3 4">
    <name type="scientific">Cetraspora pellucida</name>
    <dbReference type="NCBI Taxonomy" id="1433469"/>
    <lineage>
        <taxon>Eukaryota</taxon>
        <taxon>Fungi</taxon>
        <taxon>Fungi incertae sedis</taxon>
        <taxon>Mucoromycota</taxon>
        <taxon>Glomeromycotina</taxon>
        <taxon>Glomeromycetes</taxon>
        <taxon>Diversisporales</taxon>
        <taxon>Gigasporaceae</taxon>
        <taxon>Cetraspora</taxon>
    </lineage>
</organism>
<feature type="signal peptide" evidence="2">
    <location>
        <begin position="1"/>
        <end position="16"/>
    </location>
</feature>
<evidence type="ECO:0000256" key="2">
    <source>
        <dbReference type="SAM" id="SignalP"/>
    </source>
</evidence>
<dbReference type="OrthoDB" id="3256745at2759"/>
<keyword evidence="1" id="KW-0472">Membrane</keyword>
<keyword evidence="4" id="KW-1185">Reference proteome</keyword>
<proteinExistence type="predicted"/>
<evidence type="ECO:0000313" key="4">
    <source>
        <dbReference type="Proteomes" id="UP000789759"/>
    </source>
</evidence>